<accession>A0AAN8ZYV1</accession>
<feature type="compositionally biased region" description="Polar residues" evidence="1">
    <location>
        <begin position="232"/>
        <end position="243"/>
    </location>
</feature>
<reference evidence="2 3" key="1">
    <citation type="submission" date="2023-11" db="EMBL/GenBank/DDBJ databases">
        <title>Halocaridina rubra genome assembly.</title>
        <authorList>
            <person name="Smith C."/>
        </authorList>
    </citation>
    <scope>NUCLEOTIDE SEQUENCE [LARGE SCALE GENOMIC DNA]</scope>
    <source>
        <strain evidence="2">EP-1</strain>
        <tissue evidence="2">Whole</tissue>
    </source>
</reference>
<evidence type="ECO:0000313" key="2">
    <source>
        <dbReference type="EMBL" id="KAK7068903.1"/>
    </source>
</evidence>
<dbReference type="Proteomes" id="UP001381693">
    <property type="component" value="Unassembled WGS sequence"/>
</dbReference>
<feature type="compositionally biased region" description="Polar residues" evidence="1">
    <location>
        <begin position="1414"/>
        <end position="1523"/>
    </location>
</feature>
<feature type="compositionally biased region" description="Polar residues" evidence="1">
    <location>
        <begin position="251"/>
        <end position="279"/>
    </location>
</feature>
<gene>
    <name evidence="2" type="ORF">SK128_012582</name>
</gene>
<feature type="non-terminal residue" evidence="2">
    <location>
        <position position="1"/>
    </location>
</feature>
<feature type="compositionally biased region" description="Basic and acidic residues" evidence="1">
    <location>
        <begin position="927"/>
        <end position="938"/>
    </location>
</feature>
<protein>
    <submittedName>
        <fullName evidence="2">Uncharacterized protein</fullName>
    </submittedName>
</protein>
<feature type="region of interest" description="Disordered" evidence="1">
    <location>
        <begin position="295"/>
        <end position="330"/>
    </location>
</feature>
<proteinExistence type="predicted"/>
<dbReference type="EMBL" id="JAXCGZ010017086">
    <property type="protein sequence ID" value="KAK7068903.1"/>
    <property type="molecule type" value="Genomic_DNA"/>
</dbReference>
<feature type="compositionally biased region" description="Polar residues" evidence="1">
    <location>
        <begin position="1350"/>
        <end position="1363"/>
    </location>
</feature>
<feature type="compositionally biased region" description="Polar residues" evidence="1">
    <location>
        <begin position="1384"/>
        <end position="1401"/>
    </location>
</feature>
<organism evidence="2 3">
    <name type="scientific">Halocaridina rubra</name>
    <name type="common">Hawaiian red shrimp</name>
    <dbReference type="NCBI Taxonomy" id="373956"/>
    <lineage>
        <taxon>Eukaryota</taxon>
        <taxon>Metazoa</taxon>
        <taxon>Ecdysozoa</taxon>
        <taxon>Arthropoda</taxon>
        <taxon>Crustacea</taxon>
        <taxon>Multicrustacea</taxon>
        <taxon>Malacostraca</taxon>
        <taxon>Eumalacostraca</taxon>
        <taxon>Eucarida</taxon>
        <taxon>Decapoda</taxon>
        <taxon>Pleocyemata</taxon>
        <taxon>Caridea</taxon>
        <taxon>Atyoidea</taxon>
        <taxon>Atyidae</taxon>
        <taxon>Halocaridina</taxon>
    </lineage>
</organism>
<feature type="region of interest" description="Disordered" evidence="1">
    <location>
        <begin position="1087"/>
        <end position="1119"/>
    </location>
</feature>
<feature type="compositionally biased region" description="Low complexity" evidence="1">
    <location>
        <begin position="1402"/>
        <end position="1413"/>
    </location>
</feature>
<evidence type="ECO:0000313" key="3">
    <source>
        <dbReference type="Proteomes" id="UP001381693"/>
    </source>
</evidence>
<evidence type="ECO:0000256" key="1">
    <source>
        <dbReference type="SAM" id="MobiDB-lite"/>
    </source>
</evidence>
<feature type="compositionally biased region" description="Polar residues" evidence="1">
    <location>
        <begin position="965"/>
        <end position="974"/>
    </location>
</feature>
<sequence>CKALPSPLPNQCIVTTRSWMRYPDCCPEIYCSPSPILNENIDHLKNHRSSERYESQGHLYPSANKGNLHSHRNIFKQDGISEFTTPFTPQFMTTEIIYGSGLSQPLTPTSDIDKDMFLEQDFNDLGDPYSPDFESPGNTLNGWSNSDWKEEANTEIPYQFKEDSLDTTTSGHEKIPYIVTYSTTPDFSDSSAEYSTSRPFYHHFNHKEQVQTSPLPFLKDVYDVNPVTVSSLPNTPNVDGGTTKNEESSTHRFSSATVESTTQGAYVNPTTYSPSTRVNNRLRPTIPFRRRPTRYPISWRSTTPGQEWATKTMTDSTTPMLKDPKVPTSTLKYERPVPVNVHTTTSKTLQFASTTEEPSEKFTKIERTISKVKKIITQRNATATPDVSRETTPSSYEFASPVLDPSKHDIVEFIHTPLDPSALIPGHETYVKLKAESEREYVSKNKSNIDHVRKMRSASSEQSDDVMPEKTERRGRPVFYIPWRNETENVILDLKASEEFPENNSLPLTKGKETTSNFQTLVNVTEEKQEIANGNEESKASLELVNLKSIEIRNSSDILNSSIGVSSFENNALINQNEQNLETREEHINVSNSVPKAETSETLQIDQMSKSKNVSEILESPIQSNRNETSTSMPFITHATVSSTTSYPDRKLVNNETVSRNAEVTVSKQSGSQANVTFSVHIPPLSKENITSNRNGRRMFDNRRNLHMRNRLQQSNPNVPRGRVRYTEASNVETVSTPKSQVPGDISLTSAPSYRERWNVRQNYTQGRTRAHVPVLNYERRNENDSSESLINYSKNQVNNFPIKQVTTEIHSVTKPPNTTISRHENLQGTKTNPYIIDSTNDQIRKHSSTHYVKQEMRNEFIPRRHPVGQSSKPSSFDWSNFSSSLNSTLAVQNVKDSYRELEVYSSFHSSPYAVPSQPGSTVPGDSKTKPLDYKSLKDPTSTNIRSEDSRPYYHEYQMRYSKGSPDSSNISSKSVHDSKPQYDKWFTNIFGESKSQGIKSVPHTDDDTQHAIGTELNHKLSHNENRYIGNQYPPRYTENSSNYATYVPKQQNSFIPHRKSATNLQNRNKGNFLPRIKSNILPSALKPNPVVHAKNNNSPKTSLHPPLTNPPTHSARAPPPALLDKVTRISTLFQNPRVRPVSRNILTTKLPNSSHSDVSTVSPLPLQVYNVTSEIPKILGNQNRTQRPATIKLVSVKLINATSNSYHPKASNVANSAVVQSPVSESELLRNRNTRRRLSWKGSGKNPRMSPKNVTATTTAPLGNLGIGPILPNTATVTKSPSIKLPVRNRLTNVNHPVRTLRQRNHARTLDFGDDLQLYESNTKTANNIPSTQRSKSYIDNTYTKAIKDTTNLPSSNPNTFKIISPTHGESRPVNARQREENNSNSKALAPNSSSPTIRQSFDSTSTHSFTSRGNTPSKVVPSSASPTIRQSFDSPLTHSFTSRGSTPSKVVPSSASPTVRQSFNSPSTHSFTSRGSTPSKVVPSFSSPTIRQSFDSPSTHSFTSRGSTSSKVVYGDNTSVKTAPVTYSEPNSPRASAQDLAANDHSLIYADMWEPQRRS</sequence>
<feature type="compositionally biased region" description="Polar residues" evidence="1">
    <location>
        <begin position="299"/>
        <end position="319"/>
    </location>
</feature>
<feature type="region of interest" description="Disordered" evidence="1">
    <location>
        <begin position="960"/>
        <end position="979"/>
    </location>
</feature>
<name>A0AAN8ZYV1_HALRR</name>
<feature type="region of interest" description="Disordered" evidence="1">
    <location>
        <begin position="1239"/>
        <end position="1261"/>
    </location>
</feature>
<comment type="caution">
    <text evidence="2">The sequence shown here is derived from an EMBL/GenBank/DDBJ whole genome shotgun (WGS) entry which is preliminary data.</text>
</comment>
<keyword evidence="3" id="KW-1185">Reference proteome</keyword>
<feature type="region of interest" description="Disordered" evidence="1">
    <location>
        <begin position="1350"/>
        <end position="1539"/>
    </location>
</feature>
<feature type="region of interest" description="Disordered" evidence="1">
    <location>
        <begin position="232"/>
        <end position="280"/>
    </location>
</feature>
<feature type="region of interest" description="Disordered" evidence="1">
    <location>
        <begin position="910"/>
        <end position="953"/>
    </location>
</feature>